<feature type="transmembrane region" description="Helical" evidence="5">
    <location>
        <begin position="173"/>
        <end position="197"/>
    </location>
</feature>
<dbReference type="InParanoid" id="G0PDB3"/>
<keyword evidence="4 5" id="KW-0472">Membrane</keyword>
<dbReference type="eggNOG" id="KOG1303">
    <property type="taxonomic scope" value="Eukaryota"/>
</dbReference>
<evidence type="ECO:0000313" key="7">
    <source>
        <dbReference type="EMBL" id="EGT51665.1"/>
    </source>
</evidence>
<dbReference type="FunCoup" id="G0PDB3">
    <property type="interactions" value="8"/>
</dbReference>
<dbReference type="PANTHER" id="PTHR22950:SF703">
    <property type="entry name" value="AMINO ACID TRANSPORTER TRANSMEMBRANE DOMAIN-CONTAINING PROTEIN"/>
    <property type="match status" value="1"/>
</dbReference>
<feature type="transmembrane region" description="Helical" evidence="5">
    <location>
        <begin position="323"/>
        <end position="341"/>
    </location>
</feature>
<dbReference type="Pfam" id="PF01490">
    <property type="entry name" value="Aa_trans"/>
    <property type="match status" value="2"/>
</dbReference>
<dbReference type="OrthoDB" id="655540at2759"/>
<accession>G0PDB3</accession>
<evidence type="ECO:0000256" key="5">
    <source>
        <dbReference type="SAM" id="Phobius"/>
    </source>
</evidence>
<dbReference type="InterPro" id="IPR013057">
    <property type="entry name" value="AA_transpt_TM"/>
</dbReference>
<dbReference type="EMBL" id="GL380271">
    <property type="protein sequence ID" value="EGT51665.1"/>
    <property type="molecule type" value="Genomic_DNA"/>
</dbReference>
<feature type="transmembrane region" description="Helical" evidence="5">
    <location>
        <begin position="284"/>
        <end position="303"/>
    </location>
</feature>
<dbReference type="Proteomes" id="UP000008068">
    <property type="component" value="Unassembled WGS sequence"/>
</dbReference>
<sequence>MENGYSWYIAVIFTFGETAGSGLVALPNAMLALGPIVGIITLVVMCLIPFYTATLLGNNWIIMKTRRLEPRSGANLLVILKSIKIMWSEYSEHCRNPYPAMAQKAMGDWMGHFTSFCTYLTVFGGTAVFSLLASKTISEVLNGFGIGATMCSTLIAVGVVLWPFVMLKSPMHFWQVSIVATISTVTAVALILFGYALDAGGCYENFETHSAYPEFTPVAASNSLATIIFAYGGHPCIPTIVHDMKTPQHYFRCFLLSYIVRFLEPEIQPIIRKSPTTNTSNSKIFPALFLLYTPVSLLGFWIYGDSVTDSIISSIQNDTLRRGISVLIAVHVFFSVLIIANPLLQASEHVFGVKQEFGLGRFLTRTVVFWIMIFSAATVPNFGVVVNLVGGSTLPLLVLIFPPLFAMCLETRQKLEEDGAKEDFSVMSIWKYHSKPRLLLDLFIYALGFYVMFHSTYHSVSSIFFSEHPPTRSCFSNWFSFSEENHQNLTVSSGHSTHFQCCGAFRNVSLTGRSCF</sequence>
<organism evidence="8">
    <name type="scientific">Caenorhabditis brenneri</name>
    <name type="common">Nematode worm</name>
    <dbReference type="NCBI Taxonomy" id="135651"/>
    <lineage>
        <taxon>Eukaryota</taxon>
        <taxon>Metazoa</taxon>
        <taxon>Ecdysozoa</taxon>
        <taxon>Nematoda</taxon>
        <taxon>Chromadorea</taxon>
        <taxon>Rhabditida</taxon>
        <taxon>Rhabditina</taxon>
        <taxon>Rhabditomorpha</taxon>
        <taxon>Rhabditoidea</taxon>
        <taxon>Rhabditidae</taxon>
        <taxon>Peloderinae</taxon>
        <taxon>Caenorhabditis</taxon>
    </lineage>
</organism>
<feature type="transmembrane region" description="Helical" evidence="5">
    <location>
        <begin position="362"/>
        <end position="379"/>
    </location>
</feature>
<comment type="subcellular location">
    <subcellularLocation>
        <location evidence="1">Membrane</location>
        <topology evidence="1">Multi-pass membrane protein</topology>
    </subcellularLocation>
</comment>
<gene>
    <name evidence="7" type="ORF">CAEBREN_14633</name>
</gene>
<name>G0PDB3_CAEBE</name>
<evidence type="ECO:0000256" key="4">
    <source>
        <dbReference type="ARBA" id="ARBA00023136"/>
    </source>
</evidence>
<evidence type="ECO:0000313" key="8">
    <source>
        <dbReference type="Proteomes" id="UP000008068"/>
    </source>
</evidence>
<dbReference type="HOGENOM" id="CLU_009646_2_1_1"/>
<feature type="domain" description="Amino acid transporter transmembrane" evidence="6">
    <location>
        <begin position="5"/>
        <end position="260"/>
    </location>
</feature>
<feature type="transmembrane region" description="Helical" evidence="5">
    <location>
        <begin position="438"/>
        <end position="457"/>
    </location>
</feature>
<dbReference type="GO" id="GO:0005774">
    <property type="term" value="C:vacuolar membrane"/>
    <property type="evidence" value="ECO:0007669"/>
    <property type="project" value="TreeGrafter"/>
</dbReference>
<protein>
    <recommendedName>
        <fullName evidence="6">Amino acid transporter transmembrane domain-containing protein</fullName>
    </recommendedName>
</protein>
<keyword evidence="8" id="KW-1185">Reference proteome</keyword>
<evidence type="ECO:0000256" key="3">
    <source>
        <dbReference type="ARBA" id="ARBA00022989"/>
    </source>
</evidence>
<feature type="domain" description="Amino acid transporter transmembrane" evidence="6">
    <location>
        <begin position="285"/>
        <end position="413"/>
    </location>
</feature>
<reference evidence="8" key="1">
    <citation type="submission" date="2011-07" db="EMBL/GenBank/DDBJ databases">
        <authorList>
            <consortium name="Caenorhabditis brenneri Sequencing and Analysis Consortium"/>
            <person name="Wilson R.K."/>
        </authorList>
    </citation>
    <scope>NUCLEOTIDE SEQUENCE [LARGE SCALE GENOMIC DNA]</scope>
    <source>
        <strain evidence="8">PB2801</strain>
    </source>
</reference>
<dbReference type="GO" id="GO:0015179">
    <property type="term" value="F:L-amino acid transmembrane transporter activity"/>
    <property type="evidence" value="ECO:0007669"/>
    <property type="project" value="TreeGrafter"/>
</dbReference>
<dbReference type="STRING" id="135651.G0PDB3"/>
<feature type="transmembrane region" description="Helical" evidence="5">
    <location>
        <begin position="32"/>
        <end position="52"/>
    </location>
</feature>
<evidence type="ECO:0000256" key="1">
    <source>
        <dbReference type="ARBA" id="ARBA00004141"/>
    </source>
</evidence>
<feature type="transmembrane region" description="Helical" evidence="5">
    <location>
        <begin position="7"/>
        <end position="26"/>
    </location>
</feature>
<keyword evidence="3 5" id="KW-1133">Transmembrane helix</keyword>
<evidence type="ECO:0000256" key="2">
    <source>
        <dbReference type="ARBA" id="ARBA00022692"/>
    </source>
</evidence>
<feature type="transmembrane region" description="Helical" evidence="5">
    <location>
        <begin position="385"/>
        <end position="405"/>
    </location>
</feature>
<dbReference type="PANTHER" id="PTHR22950">
    <property type="entry name" value="AMINO ACID TRANSPORTER"/>
    <property type="match status" value="1"/>
</dbReference>
<dbReference type="AlphaFoldDB" id="G0PDB3"/>
<proteinExistence type="predicted"/>
<evidence type="ECO:0000259" key="6">
    <source>
        <dbReference type="Pfam" id="PF01490"/>
    </source>
</evidence>
<keyword evidence="2 5" id="KW-0812">Transmembrane</keyword>
<feature type="transmembrane region" description="Helical" evidence="5">
    <location>
        <begin position="110"/>
        <end position="132"/>
    </location>
</feature>
<feature type="transmembrane region" description="Helical" evidence="5">
    <location>
        <begin position="144"/>
        <end position="167"/>
    </location>
</feature>